<dbReference type="AlphaFoldDB" id="A0A523WC39"/>
<comment type="caution">
    <text evidence="2">The sequence shown here is derived from an EMBL/GenBank/DDBJ whole genome shotgun (WGS) entry which is preliminary data.</text>
</comment>
<protein>
    <submittedName>
        <fullName evidence="2">Glycosyltransferase</fullName>
    </submittedName>
</protein>
<keyword evidence="2" id="KW-0808">Transferase</keyword>
<proteinExistence type="predicted"/>
<dbReference type="Proteomes" id="UP000319130">
    <property type="component" value="Unassembled WGS sequence"/>
</dbReference>
<feature type="non-terminal residue" evidence="2">
    <location>
        <position position="1"/>
    </location>
</feature>
<dbReference type="Gene3D" id="3.40.50.2000">
    <property type="entry name" value="Glycogen Phosphorylase B"/>
    <property type="match status" value="1"/>
</dbReference>
<feature type="domain" description="Glycosyl transferase family 1" evidence="1">
    <location>
        <begin position="4"/>
        <end position="76"/>
    </location>
</feature>
<dbReference type="EMBL" id="SOIZ01000045">
    <property type="protein sequence ID" value="TET64605.1"/>
    <property type="molecule type" value="Genomic_DNA"/>
</dbReference>
<dbReference type="InterPro" id="IPR001296">
    <property type="entry name" value="Glyco_trans_1"/>
</dbReference>
<evidence type="ECO:0000313" key="3">
    <source>
        <dbReference type="Proteomes" id="UP000319130"/>
    </source>
</evidence>
<organism evidence="2 3">
    <name type="scientific">Aerophobetes bacterium</name>
    <dbReference type="NCBI Taxonomy" id="2030807"/>
    <lineage>
        <taxon>Bacteria</taxon>
        <taxon>Candidatus Aerophobota</taxon>
    </lineage>
</organism>
<sequence length="116" mass="13416">RSTRLRILMCGRLIEKKGFAYGMKAFARLLKKHANTELRIVGGGPLRLKLELLAKILRLGESVSICGEKEPKDIPREIWDDLGRRGRKVVEEKFNISKQVQKLERIYQTLIDEHFG</sequence>
<gene>
    <name evidence="2" type="ORF">E3J48_00905</name>
</gene>
<dbReference type="GO" id="GO:0016757">
    <property type="term" value="F:glycosyltransferase activity"/>
    <property type="evidence" value="ECO:0007669"/>
    <property type="project" value="InterPro"/>
</dbReference>
<accession>A0A523WC39</accession>
<evidence type="ECO:0000259" key="1">
    <source>
        <dbReference type="Pfam" id="PF00534"/>
    </source>
</evidence>
<dbReference type="Pfam" id="PF00534">
    <property type="entry name" value="Glycos_transf_1"/>
    <property type="match status" value="1"/>
</dbReference>
<name>A0A523WC39_UNCAE</name>
<dbReference type="SUPFAM" id="SSF53756">
    <property type="entry name" value="UDP-Glycosyltransferase/glycogen phosphorylase"/>
    <property type="match status" value="1"/>
</dbReference>
<reference evidence="2 3" key="1">
    <citation type="submission" date="2019-03" db="EMBL/GenBank/DDBJ databases">
        <title>Metabolic potential of uncultured bacteria and archaea associated with petroleum seepage in deep-sea sediments.</title>
        <authorList>
            <person name="Dong X."/>
            <person name="Hubert C."/>
        </authorList>
    </citation>
    <scope>NUCLEOTIDE SEQUENCE [LARGE SCALE GENOMIC DNA]</scope>
    <source>
        <strain evidence="2">E29_bin52</strain>
    </source>
</reference>
<evidence type="ECO:0000313" key="2">
    <source>
        <dbReference type="EMBL" id="TET64605.1"/>
    </source>
</evidence>